<name>A0ABW5GEZ3_9PSEU</name>
<dbReference type="RefSeq" id="WP_345388245.1">
    <property type="nucleotide sequence ID" value="NZ_BAABHG010000002.1"/>
</dbReference>
<keyword evidence="2" id="KW-1185">Reference proteome</keyword>
<sequence>MSAALCGCVLLAGCGDGYAQSQVDRPVAQTAPSQAKVADTRLATGDPRQSAGVVAAGGQDAVYNYVPSVMLDGGRTRMWWCSQYGSAPPPGDDILYAEAPTADGPFTGPGGGDPAAVLSGAPGGFDGMHTCDPSVLRIGTTYYLYYTGAAGDHALGNAVGLATSQDGVDWTRAAGGRPILSPSHDTHRDNVYGAGQPSVVYLDGWFYLMFTDTTGRAAGWNGAGQFLVRSHDPAFATGVEALGPGGFGPVPSTAAPRERSIVDGFSADLMWSGALNAFVIAHETAEGTTLTFWTKDFTEQPYRPLVIGGDWKEGPGLVRRPDGHAPLDVAAPCDRVPFDVVRATGLDASGAPTGLRHFGLDVRGAGGCSSPERTAITFDGLAMPSPERTMDLVRGGKLVRVDRRAVAVALAGQVAEHPIAPASGFPLAARLRAGATVVKADGRALGVLLDRDTLWGLPDAGVVAANDSAVVEIPPARWDAYPRASSLGG</sequence>
<dbReference type="Proteomes" id="UP001597419">
    <property type="component" value="Unassembled WGS sequence"/>
</dbReference>
<protein>
    <submittedName>
        <fullName evidence="1">Beta-xylosidase</fullName>
    </submittedName>
</protein>
<comment type="caution">
    <text evidence="1">The sequence shown here is derived from an EMBL/GenBank/DDBJ whole genome shotgun (WGS) entry which is preliminary data.</text>
</comment>
<accession>A0ABW5GEZ3</accession>
<evidence type="ECO:0000313" key="1">
    <source>
        <dbReference type="EMBL" id="MFD2458870.1"/>
    </source>
</evidence>
<organism evidence="1 2">
    <name type="scientific">Amycolatopsis samaneae</name>
    <dbReference type="NCBI Taxonomy" id="664691"/>
    <lineage>
        <taxon>Bacteria</taxon>
        <taxon>Bacillati</taxon>
        <taxon>Actinomycetota</taxon>
        <taxon>Actinomycetes</taxon>
        <taxon>Pseudonocardiales</taxon>
        <taxon>Pseudonocardiaceae</taxon>
        <taxon>Amycolatopsis</taxon>
    </lineage>
</organism>
<dbReference type="InterPro" id="IPR023296">
    <property type="entry name" value="Glyco_hydro_beta-prop_sf"/>
</dbReference>
<dbReference type="SUPFAM" id="SSF75005">
    <property type="entry name" value="Arabinanase/levansucrase/invertase"/>
    <property type="match status" value="1"/>
</dbReference>
<dbReference type="EMBL" id="JBHUKU010000004">
    <property type="protein sequence ID" value="MFD2458870.1"/>
    <property type="molecule type" value="Genomic_DNA"/>
</dbReference>
<dbReference type="Gene3D" id="2.115.10.20">
    <property type="entry name" value="Glycosyl hydrolase domain, family 43"/>
    <property type="match status" value="2"/>
</dbReference>
<proteinExistence type="predicted"/>
<reference evidence="2" key="1">
    <citation type="journal article" date="2019" name="Int. J. Syst. Evol. Microbiol.">
        <title>The Global Catalogue of Microorganisms (GCM) 10K type strain sequencing project: providing services to taxonomists for standard genome sequencing and annotation.</title>
        <authorList>
            <consortium name="The Broad Institute Genomics Platform"/>
            <consortium name="The Broad Institute Genome Sequencing Center for Infectious Disease"/>
            <person name="Wu L."/>
            <person name="Ma J."/>
        </authorList>
    </citation>
    <scope>NUCLEOTIDE SEQUENCE [LARGE SCALE GENOMIC DNA]</scope>
    <source>
        <strain evidence="2">CGMCC 4.7643</strain>
    </source>
</reference>
<evidence type="ECO:0000313" key="2">
    <source>
        <dbReference type="Proteomes" id="UP001597419"/>
    </source>
</evidence>
<gene>
    <name evidence="1" type="ORF">ACFSYJ_09665</name>
</gene>